<feature type="transmembrane region" description="Helical" evidence="2">
    <location>
        <begin position="399"/>
        <end position="420"/>
    </location>
</feature>
<feature type="signal peptide" evidence="3">
    <location>
        <begin position="1"/>
        <end position="34"/>
    </location>
</feature>
<feature type="chain" id="PRO_5045993032" evidence="3">
    <location>
        <begin position="35"/>
        <end position="441"/>
    </location>
</feature>
<evidence type="ECO:0000313" key="5">
    <source>
        <dbReference type="Proteomes" id="UP000730482"/>
    </source>
</evidence>
<name>A0ABS5KZY5_9ACTN</name>
<dbReference type="Proteomes" id="UP000730482">
    <property type="component" value="Unassembled WGS sequence"/>
</dbReference>
<comment type="caution">
    <text evidence="4">The sequence shown here is derived from an EMBL/GenBank/DDBJ whole genome shotgun (WGS) entry which is preliminary data.</text>
</comment>
<evidence type="ECO:0000256" key="2">
    <source>
        <dbReference type="SAM" id="Phobius"/>
    </source>
</evidence>
<feature type="compositionally biased region" description="Low complexity" evidence="1">
    <location>
        <begin position="149"/>
        <end position="163"/>
    </location>
</feature>
<keyword evidence="5" id="KW-1185">Reference proteome</keyword>
<gene>
    <name evidence="4" type="ORF">KGQ19_31940</name>
</gene>
<keyword evidence="3" id="KW-0732">Signal</keyword>
<accession>A0ABS5KZY5</accession>
<evidence type="ECO:0000256" key="1">
    <source>
        <dbReference type="SAM" id="MobiDB-lite"/>
    </source>
</evidence>
<evidence type="ECO:0000313" key="4">
    <source>
        <dbReference type="EMBL" id="MBS2551489.1"/>
    </source>
</evidence>
<feature type="region of interest" description="Disordered" evidence="1">
    <location>
        <begin position="129"/>
        <end position="163"/>
    </location>
</feature>
<dbReference type="EMBL" id="JAAFYZ010000141">
    <property type="protein sequence ID" value="MBS2551489.1"/>
    <property type="molecule type" value="Genomic_DNA"/>
</dbReference>
<keyword evidence="2" id="KW-0472">Membrane</keyword>
<keyword evidence="2" id="KW-0812">Transmembrane</keyword>
<dbReference type="RefSeq" id="WP_212016107.1">
    <property type="nucleotide sequence ID" value="NZ_JAAFYZ010000141.1"/>
</dbReference>
<sequence>MRGQRGKRSVVAGVAGACLATVALGVVAAAPAQAAHASASLTLGPNSGVADSPFSATFHMNARGGPAACLGGQVTFTFDATPLGSAMLDQTCTATTALAVPAPAGPGPHTIHATASGAAQNASANATFTVTGAPPATTGSTPGAPPATPTSSGSPSWSNSTTPYPGWTAPPYVSQAIPTSTGPCDTSGPHATAPNKIFLQIPAYSVGTHPATSGPTGIPEPAAGSLPILSVGPAGMIPPALGDGRHPYQNLELLETIDPNVSPKLRLAAAAGESFGCLHVEGFGGPGSGYGYLSFALKDSTVISVQDANPDGSLFQTAEPTVALPPSTPAPAATGKEKGKTPAPAPAPTPVPQAKFEKVVLGYTSLTWEYQEAAGGAQAPIHRGAGTIVPPPPPAQLSYSNLVFAFGGLVAAAVALMFAYHSRRRDLARRLRRRRASTHAS</sequence>
<organism evidence="4 5">
    <name type="scientific">Catenulispora pinistramenti</name>
    <dbReference type="NCBI Taxonomy" id="2705254"/>
    <lineage>
        <taxon>Bacteria</taxon>
        <taxon>Bacillati</taxon>
        <taxon>Actinomycetota</taxon>
        <taxon>Actinomycetes</taxon>
        <taxon>Catenulisporales</taxon>
        <taxon>Catenulisporaceae</taxon>
        <taxon>Catenulispora</taxon>
    </lineage>
</organism>
<protein>
    <submittedName>
        <fullName evidence="4">Ig-like domain repeat protein</fullName>
    </submittedName>
</protein>
<feature type="compositionally biased region" description="Low complexity" evidence="1">
    <location>
        <begin position="129"/>
        <end position="142"/>
    </location>
</feature>
<feature type="region of interest" description="Disordered" evidence="1">
    <location>
        <begin position="318"/>
        <end position="351"/>
    </location>
</feature>
<keyword evidence="2" id="KW-1133">Transmembrane helix</keyword>
<proteinExistence type="predicted"/>
<evidence type="ECO:0000256" key="3">
    <source>
        <dbReference type="SAM" id="SignalP"/>
    </source>
</evidence>
<reference evidence="4 5" key="1">
    <citation type="submission" date="2020-02" db="EMBL/GenBank/DDBJ databases">
        <title>Acidophilic actinobacteria isolated from forest soil.</title>
        <authorList>
            <person name="Golinska P."/>
        </authorList>
    </citation>
    <scope>NUCLEOTIDE SEQUENCE [LARGE SCALE GENOMIC DNA]</scope>
    <source>
        <strain evidence="4 5">NL8</strain>
    </source>
</reference>
<feature type="compositionally biased region" description="Low complexity" evidence="1">
    <location>
        <begin position="320"/>
        <end position="334"/>
    </location>
</feature>